<feature type="region of interest" description="Disordered" evidence="1">
    <location>
        <begin position="168"/>
        <end position="292"/>
    </location>
</feature>
<keyword evidence="3" id="KW-0732">Signal</keyword>
<evidence type="ECO:0000256" key="3">
    <source>
        <dbReference type="SAM" id="SignalP"/>
    </source>
</evidence>
<evidence type="ECO:0000313" key="4">
    <source>
        <dbReference type="EMBL" id="KJA18701.1"/>
    </source>
</evidence>
<accession>A0A0D2NPM7</accession>
<name>A0A0D2NPM7_HYPSF</name>
<protein>
    <submittedName>
        <fullName evidence="4">Uncharacterized protein</fullName>
    </submittedName>
</protein>
<proteinExistence type="predicted"/>
<feature type="chain" id="PRO_5002259935" evidence="3">
    <location>
        <begin position="23"/>
        <end position="630"/>
    </location>
</feature>
<feature type="transmembrane region" description="Helical" evidence="2">
    <location>
        <begin position="46"/>
        <end position="63"/>
    </location>
</feature>
<dbReference type="EMBL" id="KN817586">
    <property type="protein sequence ID" value="KJA18701.1"/>
    <property type="molecule type" value="Genomic_DNA"/>
</dbReference>
<feature type="region of interest" description="Disordered" evidence="1">
    <location>
        <begin position="304"/>
        <end position="354"/>
    </location>
</feature>
<feature type="region of interest" description="Disordered" evidence="1">
    <location>
        <begin position="583"/>
        <end position="630"/>
    </location>
</feature>
<evidence type="ECO:0000256" key="1">
    <source>
        <dbReference type="SAM" id="MobiDB-lite"/>
    </source>
</evidence>
<evidence type="ECO:0000313" key="5">
    <source>
        <dbReference type="Proteomes" id="UP000054270"/>
    </source>
</evidence>
<gene>
    <name evidence="4" type="ORF">HYPSUDRAFT_57018</name>
</gene>
<dbReference type="OMA" id="TEFTYPR"/>
<keyword evidence="5" id="KW-1185">Reference proteome</keyword>
<organism evidence="4 5">
    <name type="scientific">Hypholoma sublateritium (strain FD-334 SS-4)</name>
    <dbReference type="NCBI Taxonomy" id="945553"/>
    <lineage>
        <taxon>Eukaryota</taxon>
        <taxon>Fungi</taxon>
        <taxon>Dikarya</taxon>
        <taxon>Basidiomycota</taxon>
        <taxon>Agaricomycotina</taxon>
        <taxon>Agaricomycetes</taxon>
        <taxon>Agaricomycetidae</taxon>
        <taxon>Agaricales</taxon>
        <taxon>Agaricineae</taxon>
        <taxon>Strophariaceae</taxon>
        <taxon>Hypholoma</taxon>
    </lineage>
</organism>
<dbReference type="OrthoDB" id="2804493at2759"/>
<feature type="signal peptide" evidence="3">
    <location>
        <begin position="1"/>
        <end position="22"/>
    </location>
</feature>
<reference evidence="5" key="1">
    <citation type="submission" date="2014-04" db="EMBL/GenBank/DDBJ databases">
        <title>Evolutionary Origins and Diversification of the Mycorrhizal Mutualists.</title>
        <authorList>
            <consortium name="DOE Joint Genome Institute"/>
            <consortium name="Mycorrhizal Genomics Consortium"/>
            <person name="Kohler A."/>
            <person name="Kuo A."/>
            <person name="Nagy L.G."/>
            <person name="Floudas D."/>
            <person name="Copeland A."/>
            <person name="Barry K.W."/>
            <person name="Cichocki N."/>
            <person name="Veneault-Fourrey C."/>
            <person name="LaButti K."/>
            <person name="Lindquist E.A."/>
            <person name="Lipzen A."/>
            <person name="Lundell T."/>
            <person name="Morin E."/>
            <person name="Murat C."/>
            <person name="Riley R."/>
            <person name="Ohm R."/>
            <person name="Sun H."/>
            <person name="Tunlid A."/>
            <person name="Henrissat B."/>
            <person name="Grigoriev I.V."/>
            <person name="Hibbett D.S."/>
            <person name="Martin F."/>
        </authorList>
    </citation>
    <scope>NUCLEOTIDE SEQUENCE [LARGE SCALE GENOMIC DNA]</scope>
    <source>
        <strain evidence="5">FD-334 SS-4</strain>
    </source>
</reference>
<feature type="compositionally biased region" description="Low complexity" evidence="1">
    <location>
        <begin position="468"/>
        <end position="491"/>
    </location>
</feature>
<keyword evidence="2" id="KW-1133">Transmembrane helix</keyword>
<feature type="compositionally biased region" description="Polar residues" evidence="1">
    <location>
        <begin position="305"/>
        <end position="315"/>
    </location>
</feature>
<feature type="compositionally biased region" description="Low complexity" evidence="1">
    <location>
        <begin position="277"/>
        <end position="290"/>
    </location>
</feature>
<feature type="compositionally biased region" description="Low complexity" evidence="1">
    <location>
        <begin position="614"/>
        <end position="630"/>
    </location>
</feature>
<feature type="compositionally biased region" description="Low complexity" evidence="1">
    <location>
        <begin position="525"/>
        <end position="536"/>
    </location>
</feature>
<dbReference type="AlphaFoldDB" id="A0A0D2NPM7"/>
<feature type="region of interest" description="Disordered" evidence="1">
    <location>
        <begin position="464"/>
        <end position="569"/>
    </location>
</feature>
<feature type="region of interest" description="Disordered" evidence="1">
    <location>
        <begin position="109"/>
        <end position="143"/>
    </location>
</feature>
<feature type="compositionally biased region" description="Low complexity" evidence="1">
    <location>
        <begin position="498"/>
        <end position="517"/>
    </location>
</feature>
<dbReference type="Proteomes" id="UP000054270">
    <property type="component" value="Unassembled WGS sequence"/>
</dbReference>
<sequence length="630" mass="66171">MGLQRPAILLAFLALRLPQVCATPIEMASLKRRDGNNSSSSVNPKIYVPIAIFLIISFVLVILSKKTNLRRALSGFALTGAAPSAGLGRPTPTGAPRVVTAEQLAGTINGEGAGTTAPTTTRRARRPRRTPSQMSVTSLPAYNKEPGDEELVIFRGEDMEDATMPAAVVRQSADESSLSLDHSQDHSQVSRYSPMPTSPHDMPLLNPDDTFEGDLSMQSLQLPPTEARNPDNNGFHETSSLMRTDTNESADDPRGEAPPYFEVIDRGVSQDTDRTHASPSTSPEPAPSRTANRRSGFRSLFNRMSIATQPNGNTRNDTHTRNDSSNSALSSAPGRESTSRASHRHNPSGSGSVLSASMFRTLSRQRSTHTLASARITSPSMISLNSISSPLTHTVTRTEFTYPKTGPTAEQLKVISSRDAFSRFGVPYGADAIAFASSSRLDLLQPPPDFDTAASTSQLHLVTPASTSSVAADADEPSASSSNPQASSALAPSPPPDSDTAPGSSTAPASSAEPSSVSKKHESISTRSVRAATASSQIPLASDRRSVSEFGNLAPGPEGNDRFESAASVRSTQTYATAAETLAASVRSRQPSEAGDVDGAPESGRATPVTGPQGAEAPAARPYEPAGGAS</sequence>
<evidence type="ECO:0000256" key="2">
    <source>
        <dbReference type="SAM" id="Phobius"/>
    </source>
</evidence>
<keyword evidence="2" id="KW-0472">Membrane</keyword>
<dbReference type="STRING" id="945553.A0A0D2NPM7"/>
<feature type="compositionally biased region" description="Polar residues" evidence="1">
    <location>
        <begin position="230"/>
        <end position="244"/>
    </location>
</feature>
<keyword evidence="2" id="KW-0812">Transmembrane</keyword>